<proteinExistence type="predicted"/>
<sequence length="42" mass="5087">MVHCKEIWTLVRYHQWEQCHSHRKHYHTCSVGILCIPQGLNN</sequence>
<keyword evidence="2" id="KW-1185">Reference proteome</keyword>
<dbReference type="AlphaFoldDB" id="A0A7J9BPW0"/>
<accession>A0A7J9BPW0</accession>
<gene>
    <name evidence="1" type="ORF">Gogos_011596</name>
</gene>
<name>A0A7J9BPW0_GOSGO</name>
<organism evidence="1 2">
    <name type="scientific">Gossypium gossypioides</name>
    <name type="common">Mexican cotton</name>
    <name type="synonym">Selera gossypioides</name>
    <dbReference type="NCBI Taxonomy" id="34282"/>
    <lineage>
        <taxon>Eukaryota</taxon>
        <taxon>Viridiplantae</taxon>
        <taxon>Streptophyta</taxon>
        <taxon>Embryophyta</taxon>
        <taxon>Tracheophyta</taxon>
        <taxon>Spermatophyta</taxon>
        <taxon>Magnoliopsida</taxon>
        <taxon>eudicotyledons</taxon>
        <taxon>Gunneridae</taxon>
        <taxon>Pentapetalae</taxon>
        <taxon>rosids</taxon>
        <taxon>malvids</taxon>
        <taxon>Malvales</taxon>
        <taxon>Malvaceae</taxon>
        <taxon>Malvoideae</taxon>
        <taxon>Gossypium</taxon>
    </lineage>
</organism>
<evidence type="ECO:0000313" key="2">
    <source>
        <dbReference type="Proteomes" id="UP000593579"/>
    </source>
</evidence>
<protein>
    <submittedName>
        <fullName evidence="1">Uncharacterized protein</fullName>
    </submittedName>
</protein>
<evidence type="ECO:0000313" key="1">
    <source>
        <dbReference type="EMBL" id="MBA0738200.1"/>
    </source>
</evidence>
<dbReference type="EMBL" id="JABEZY010000005">
    <property type="protein sequence ID" value="MBA0738200.1"/>
    <property type="molecule type" value="Genomic_DNA"/>
</dbReference>
<reference evidence="1 2" key="1">
    <citation type="journal article" date="2019" name="Genome Biol. Evol.">
        <title>Insights into the evolution of the New World diploid cottons (Gossypium, subgenus Houzingenia) based on genome sequencing.</title>
        <authorList>
            <person name="Grover C.E."/>
            <person name="Arick M.A. 2nd"/>
            <person name="Thrash A."/>
            <person name="Conover J.L."/>
            <person name="Sanders W.S."/>
            <person name="Peterson D.G."/>
            <person name="Frelichowski J.E."/>
            <person name="Scheffler J.A."/>
            <person name="Scheffler B.E."/>
            <person name="Wendel J.F."/>
        </authorList>
    </citation>
    <scope>NUCLEOTIDE SEQUENCE [LARGE SCALE GENOMIC DNA]</scope>
    <source>
        <strain evidence="1">5</strain>
        <tissue evidence="1">Leaf</tissue>
    </source>
</reference>
<comment type="caution">
    <text evidence="1">The sequence shown here is derived from an EMBL/GenBank/DDBJ whole genome shotgun (WGS) entry which is preliminary data.</text>
</comment>
<dbReference type="Proteomes" id="UP000593579">
    <property type="component" value="Unassembled WGS sequence"/>
</dbReference>